<dbReference type="Gene3D" id="3.30.160.150">
    <property type="entry name" value="Lipoprotein like domain"/>
    <property type="match status" value="1"/>
</dbReference>
<dbReference type="Proteomes" id="UP001321492">
    <property type="component" value="Unassembled WGS sequence"/>
</dbReference>
<keyword evidence="2" id="KW-1185">Reference proteome</keyword>
<comment type="caution">
    <text evidence="1">The sequence shown here is derived from an EMBL/GenBank/DDBJ whole genome shotgun (WGS) entry which is preliminary data.</text>
</comment>
<evidence type="ECO:0000313" key="1">
    <source>
        <dbReference type="EMBL" id="MDJ1158706.1"/>
    </source>
</evidence>
<dbReference type="InterPro" id="IPR006311">
    <property type="entry name" value="TAT_signal"/>
</dbReference>
<dbReference type="RefSeq" id="WP_283740705.1">
    <property type="nucleotide sequence ID" value="NZ_JASJEV010000006.1"/>
</dbReference>
<protein>
    <submittedName>
        <fullName evidence="1">LPS assembly lipoprotein LptE</fullName>
    </submittedName>
</protein>
<evidence type="ECO:0000313" key="2">
    <source>
        <dbReference type="Proteomes" id="UP001321492"/>
    </source>
</evidence>
<name>A0ABT7AH46_9HYPH</name>
<keyword evidence="1" id="KW-0449">Lipoprotein</keyword>
<sequence length="181" mass="19200">MSSPDHVSLRRRALSLAVVGTLALGLAGCFRPLYGTTAAGTSVQDTLAAIDVPQIRSPNEGRLGHYLRNELAFDLGGGAPVQAKRYRLEITTTERVQTAIVDTQTGRADSATLIAEATYTLKPLGDGPAVTTGKAIASASYDRSSQRFTTLRAARDAEIRVASLLAEQIKTRIAAMLATRS</sequence>
<accession>A0ABT7AH46</accession>
<dbReference type="EMBL" id="JASJEV010000006">
    <property type="protein sequence ID" value="MDJ1158706.1"/>
    <property type="molecule type" value="Genomic_DNA"/>
</dbReference>
<reference evidence="1 2" key="1">
    <citation type="submission" date="2023-05" db="EMBL/GenBank/DDBJ databases">
        <title>Chelatococcus sp. nov., a moderately thermophilic bacterium isolated from hot spring microbial mat.</title>
        <authorList>
            <person name="Hu C.-J."/>
            <person name="Li W.-J."/>
        </authorList>
    </citation>
    <scope>NUCLEOTIDE SEQUENCE [LARGE SCALE GENOMIC DNA]</scope>
    <source>
        <strain evidence="1 2">SYSU G07232</strain>
    </source>
</reference>
<proteinExistence type="predicted"/>
<dbReference type="PROSITE" id="PS51318">
    <property type="entry name" value="TAT"/>
    <property type="match status" value="1"/>
</dbReference>
<gene>
    <name evidence="1" type="primary">lptE</name>
    <name evidence="1" type="ORF">QNA08_10725</name>
</gene>
<organism evidence="1 2">
    <name type="scientific">Chelatococcus albus</name>
    <dbReference type="NCBI Taxonomy" id="3047466"/>
    <lineage>
        <taxon>Bacteria</taxon>
        <taxon>Pseudomonadati</taxon>
        <taxon>Pseudomonadota</taxon>
        <taxon>Alphaproteobacteria</taxon>
        <taxon>Hyphomicrobiales</taxon>
        <taxon>Chelatococcaceae</taxon>
        <taxon>Chelatococcus</taxon>
    </lineage>
</organism>